<reference evidence="1" key="1">
    <citation type="submission" date="2019-05" db="EMBL/GenBank/DDBJ databases">
        <title>Isolation, diversity and antifungal activity of Actinobacteria from wheat.</title>
        <authorList>
            <person name="Yu B."/>
        </authorList>
    </citation>
    <scope>NUCLEOTIDE SEQUENCE [LARGE SCALE GENOMIC DNA]</scope>
    <source>
        <strain evidence="1">NEAU-HEGS1-5</strain>
    </source>
</reference>
<dbReference type="OrthoDB" id="3687806at2"/>
<protein>
    <recommendedName>
        <fullName evidence="3">Squalene/phytoene synthase family protein</fullName>
    </recommendedName>
</protein>
<proteinExistence type="predicted"/>
<gene>
    <name evidence="1" type="ORF">FED44_26500</name>
</gene>
<organism evidence="1 2">
    <name type="scientific">Microbispora triticiradicis</name>
    <dbReference type="NCBI Taxonomy" id="2200763"/>
    <lineage>
        <taxon>Bacteria</taxon>
        <taxon>Bacillati</taxon>
        <taxon>Actinomycetota</taxon>
        <taxon>Actinomycetes</taxon>
        <taxon>Streptosporangiales</taxon>
        <taxon>Streptosporangiaceae</taxon>
        <taxon>Microbispora</taxon>
    </lineage>
</organism>
<dbReference type="EMBL" id="VANP01000011">
    <property type="protein sequence ID" value="TLP55264.1"/>
    <property type="molecule type" value="Genomic_DNA"/>
</dbReference>
<dbReference type="AlphaFoldDB" id="A0A5R8YPR3"/>
<evidence type="ECO:0008006" key="3">
    <source>
        <dbReference type="Google" id="ProtNLM"/>
    </source>
</evidence>
<evidence type="ECO:0000313" key="2">
    <source>
        <dbReference type="Proteomes" id="UP000309033"/>
    </source>
</evidence>
<comment type="caution">
    <text evidence="1">The sequence shown here is derived from an EMBL/GenBank/DDBJ whole genome shotgun (WGS) entry which is preliminary data.</text>
</comment>
<sequence>MGALIQALTIIITFTFRDLKIFTRTFDEVVGPLVDKAVNPGERQHVREALRATSLKVGFLLSPYATTVGKPSRPDLFILGGAIARLYDDLVDHSGQPDLDAGLDVLFSGGPFTPLTEFDALLHDLYQSLALRLDLPEDALPHVTLRALHGYQKLSREQKNPAIGEDLLWEITRGKGAAANLLLHALAHPYMTTREQDVLKDLGVTLQMLDDHFDRDIDRAAGITTPATRGESRLPHVRRRLRTTRATLHDLYTRTGSRPYVGALYAMLAWAYLSRLPHPRRRARRSSARTPLLVIARRGNGVINSVPHESGPPCAD</sequence>
<keyword evidence="2" id="KW-1185">Reference proteome</keyword>
<accession>A0A5R8YPR3</accession>
<evidence type="ECO:0000313" key="1">
    <source>
        <dbReference type="EMBL" id="TLP55264.1"/>
    </source>
</evidence>
<dbReference type="Proteomes" id="UP000309033">
    <property type="component" value="Unassembled WGS sequence"/>
</dbReference>
<name>A0A5R8YPR3_9ACTN</name>